<comment type="subcellular location">
    <subcellularLocation>
        <location evidence="1">Cell membrane</location>
        <topology evidence="1">Multi-pass membrane protein</topology>
    </subcellularLocation>
</comment>
<name>A0A0P9CQL0_9CHLR</name>
<feature type="transmembrane region" description="Helical" evidence="7">
    <location>
        <begin position="243"/>
        <end position="269"/>
    </location>
</feature>
<comment type="caution">
    <text evidence="10">The sequence shown here is derived from an EMBL/GenBank/DDBJ whole genome shotgun (WGS) entry which is preliminary data.</text>
</comment>
<evidence type="ECO:0000256" key="7">
    <source>
        <dbReference type="SAM" id="Phobius"/>
    </source>
</evidence>
<keyword evidence="2" id="KW-1003">Cell membrane</keyword>
<dbReference type="InterPro" id="IPR025857">
    <property type="entry name" value="MacB_PCD"/>
</dbReference>
<evidence type="ECO:0000259" key="9">
    <source>
        <dbReference type="Pfam" id="PF12704"/>
    </source>
</evidence>
<evidence type="ECO:0000256" key="2">
    <source>
        <dbReference type="ARBA" id="ARBA00022475"/>
    </source>
</evidence>
<feature type="domain" description="MacB-like periplasmic core" evidence="9">
    <location>
        <begin position="6"/>
        <end position="162"/>
    </location>
</feature>
<evidence type="ECO:0000259" key="8">
    <source>
        <dbReference type="Pfam" id="PF02687"/>
    </source>
</evidence>
<keyword evidence="4 7" id="KW-1133">Transmembrane helix</keyword>
<feature type="non-terminal residue" evidence="10">
    <location>
        <position position="283"/>
    </location>
</feature>
<dbReference type="InterPro" id="IPR050250">
    <property type="entry name" value="Macrolide_Exporter_MacB"/>
</dbReference>
<evidence type="ECO:0000256" key="4">
    <source>
        <dbReference type="ARBA" id="ARBA00022989"/>
    </source>
</evidence>
<protein>
    <recommendedName>
        <fullName evidence="12">FtsX-like permease family protein</fullName>
    </recommendedName>
</protein>
<evidence type="ECO:0008006" key="12">
    <source>
        <dbReference type="Google" id="ProtNLM"/>
    </source>
</evidence>
<feature type="transmembrane region" description="Helical" evidence="7">
    <location>
        <begin position="198"/>
        <end position="223"/>
    </location>
</feature>
<dbReference type="GO" id="GO:0005886">
    <property type="term" value="C:plasma membrane"/>
    <property type="evidence" value="ECO:0007669"/>
    <property type="project" value="UniProtKB-SubCell"/>
</dbReference>
<sequence>LMQGGAAPLVETVVKEYDSRAIVDAGRDRFDYQVLGVTPNYFTISENVLGPGRYYSDAEEASGARVAVIGKTVAQDLFGAPESAPGQRITIGGVGFEVVGVLYTKPNQATQQNPAELVYVPYNAARNRLFRNQLDARVDVSQLTVKVRDRDQSEAALRQVTAVLRERHRLTYQSNDFVVASSEELMQQFRSILTGFKVFLGVIGGISLLVGGIGIMNIMLVSVTQRTREIGLRKAVGARGRDILLQFLIEAIVLCLVGGAIGIAFGYLLSGAGTFLLVGVLQM</sequence>
<dbReference type="PANTHER" id="PTHR30572">
    <property type="entry name" value="MEMBRANE COMPONENT OF TRANSPORTER-RELATED"/>
    <property type="match status" value="1"/>
</dbReference>
<evidence type="ECO:0000256" key="5">
    <source>
        <dbReference type="ARBA" id="ARBA00023136"/>
    </source>
</evidence>
<organism evidence="10 11">
    <name type="scientific">Kouleothrix aurantiaca</name>
    <dbReference type="NCBI Taxonomy" id="186479"/>
    <lineage>
        <taxon>Bacteria</taxon>
        <taxon>Bacillati</taxon>
        <taxon>Chloroflexota</taxon>
        <taxon>Chloroflexia</taxon>
        <taxon>Chloroflexales</taxon>
        <taxon>Roseiflexineae</taxon>
        <taxon>Roseiflexaceae</taxon>
        <taxon>Kouleothrix</taxon>
    </lineage>
</organism>
<dbReference type="Pfam" id="PF02687">
    <property type="entry name" value="FtsX"/>
    <property type="match status" value="1"/>
</dbReference>
<comment type="similarity">
    <text evidence="6">Belongs to the ABC-4 integral membrane protein family.</text>
</comment>
<reference evidence="10 11" key="1">
    <citation type="submission" date="2015-09" db="EMBL/GenBank/DDBJ databases">
        <title>Draft genome sequence of Kouleothrix aurantiaca JCM 19913.</title>
        <authorList>
            <person name="Hemp J."/>
        </authorList>
    </citation>
    <scope>NUCLEOTIDE SEQUENCE [LARGE SCALE GENOMIC DNA]</scope>
    <source>
        <strain evidence="10 11">COM-B</strain>
    </source>
</reference>
<dbReference type="Pfam" id="PF12704">
    <property type="entry name" value="MacB_PCD"/>
    <property type="match status" value="1"/>
</dbReference>
<dbReference type="PANTHER" id="PTHR30572:SF4">
    <property type="entry name" value="ABC TRANSPORTER PERMEASE YTRF"/>
    <property type="match status" value="1"/>
</dbReference>
<evidence type="ECO:0000313" key="11">
    <source>
        <dbReference type="Proteomes" id="UP000050509"/>
    </source>
</evidence>
<feature type="domain" description="ABC3 transporter permease C-terminal" evidence="8">
    <location>
        <begin position="202"/>
        <end position="271"/>
    </location>
</feature>
<dbReference type="EMBL" id="LJCR01002787">
    <property type="protein sequence ID" value="KPV48275.1"/>
    <property type="molecule type" value="Genomic_DNA"/>
</dbReference>
<accession>A0A0P9CQL0</accession>
<dbReference type="InterPro" id="IPR003838">
    <property type="entry name" value="ABC3_permease_C"/>
</dbReference>
<proteinExistence type="inferred from homology"/>
<dbReference type="Proteomes" id="UP000050509">
    <property type="component" value="Unassembled WGS sequence"/>
</dbReference>
<dbReference type="GO" id="GO:0022857">
    <property type="term" value="F:transmembrane transporter activity"/>
    <property type="evidence" value="ECO:0007669"/>
    <property type="project" value="TreeGrafter"/>
</dbReference>
<gene>
    <name evidence="10" type="ORF">SE17_38950</name>
</gene>
<dbReference type="AlphaFoldDB" id="A0A0P9CQL0"/>
<evidence type="ECO:0000313" key="10">
    <source>
        <dbReference type="EMBL" id="KPV48275.1"/>
    </source>
</evidence>
<keyword evidence="11" id="KW-1185">Reference proteome</keyword>
<evidence type="ECO:0000256" key="3">
    <source>
        <dbReference type="ARBA" id="ARBA00022692"/>
    </source>
</evidence>
<feature type="non-terminal residue" evidence="10">
    <location>
        <position position="1"/>
    </location>
</feature>
<keyword evidence="3 7" id="KW-0812">Transmembrane</keyword>
<evidence type="ECO:0000256" key="1">
    <source>
        <dbReference type="ARBA" id="ARBA00004651"/>
    </source>
</evidence>
<keyword evidence="5 7" id="KW-0472">Membrane</keyword>
<evidence type="ECO:0000256" key="6">
    <source>
        <dbReference type="ARBA" id="ARBA00038076"/>
    </source>
</evidence>